<organism evidence="2 3">
    <name type="scientific">Viridothelium virens</name>
    <name type="common">Speckled blister lichen</name>
    <name type="synonym">Trypethelium virens</name>
    <dbReference type="NCBI Taxonomy" id="1048519"/>
    <lineage>
        <taxon>Eukaryota</taxon>
        <taxon>Fungi</taxon>
        <taxon>Dikarya</taxon>
        <taxon>Ascomycota</taxon>
        <taxon>Pezizomycotina</taxon>
        <taxon>Dothideomycetes</taxon>
        <taxon>Dothideomycetes incertae sedis</taxon>
        <taxon>Trypetheliales</taxon>
        <taxon>Trypetheliaceae</taxon>
        <taxon>Viridothelium</taxon>
    </lineage>
</organism>
<feature type="domain" description="DUF6697" evidence="1">
    <location>
        <begin position="38"/>
        <end position="275"/>
    </location>
</feature>
<dbReference type="Pfam" id="PF20411">
    <property type="entry name" value="DUF6697"/>
    <property type="match status" value="1"/>
</dbReference>
<dbReference type="EMBL" id="ML991782">
    <property type="protein sequence ID" value="KAF2237061.1"/>
    <property type="molecule type" value="Genomic_DNA"/>
</dbReference>
<keyword evidence="3" id="KW-1185">Reference proteome</keyword>
<reference evidence="2" key="1">
    <citation type="journal article" date="2020" name="Stud. Mycol.">
        <title>101 Dothideomycetes genomes: a test case for predicting lifestyles and emergence of pathogens.</title>
        <authorList>
            <person name="Haridas S."/>
            <person name="Albert R."/>
            <person name="Binder M."/>
            <person name="Bloem J."/>
            <person name="Labutti K."/>
            <person name="Salamov A."/>
            <person name="Andreopoulos B."/>
            <person name="Baker S."/>
            <person name="Barry K."/>
            <person name="Bills G."/>
            <person name="Bluhm B."/>
            <person name="Cannon C."/>
            <person name="Castanera R."/>
            <person name="Culley D."/>
            <person name="Daum C."/>
            <person name="Ezra D."/>
            <person name="Gonzalez J."/>
            <person name="Henrissat B."/>
            <person name="Kuo A."/>
            <person name="Liang C."/>
            <person name="Lipzen A."/>
            <person name="Lutzoni F."/>
            <person name="Magnuson J."/>
            <person name="Mondo S."/>
            <person name="Nolan M."/>
            <person name="Ohm R."/>
            <person name="Pangilinan J."/>
            <person name="Park H.-J."/>
            <person name="Ramirez L."/>
            <person name="Alfaro M."/>
            <person name="Sun H."/>
            <person name="Tritt A."/>
            <person name="Yoshinaga Y."/>
            <person name="Zwiers L.-H."/>
            <person name="Turgeon B."/>
            <person name="Goodwin S."/>
            <person name="Spatafora J."/>
            <person name="Crous P."/>
            <person name="Grigoriev I."/>
        </authorList>
    </citation>
    <scope>NUCLEOTIDE SEQUENCE</scope>
    <source>
        <strain evidence="2">Tuck. ex Michener</strain>
    </source>
</reference>
<proteinExistence type="predicted"/>
<feature type="non-terminal residue" evidence="2">
    <location>
        <position position="275"/>
    </location>
</feature>
<feature type="non-terminal residue" evidence="2">
    <location>
        <position position="1"/>
    </location>
</feature>
<evidence type="ECO:0000313" key="2">
    <source>
        <dbReference type="EMBL" id="KAF2237061.1"/>
    </source>
</evidence>
<gene>
    <name evidence="2" type="ORF">EV356DRAFT_423003</name>
</gene>
<name>A0A6A6HGI8_VIRVR</name>
<dbReference type="InterPro" id="IPR046520">
    <property type="entry name" value="DUF6697"/>
</dbReference>
<evidence type="ECO:0000313" key="3">
    <source>
        <dbReference type="Proteomes" id="UP000800092"/>
    </source>
</evidence>
<dbReference type="Proteomes" id="UP000800092">
    <property type="component" value="Unassembled WGS sequence"/>
</dbReference>
<dbReference type="AlphaFoldDB" id="A0A6A6HGI8"/>
<dbReference type="OrthoDB" id="5427977at2759"/>
<sequence>VEDPLSKHADWQPLVIRRLAPLDVGKLTHVPSPAKMETFSFDFLIDLLGGEEYSPGVYYTPPSRRSIKLPTHTWYGLDNRVEPYLPEKPGAHGAKLTAFFNTSLEEDDDEGPSDENVPVFICASKWIDGGHPNLYVYYGSYSQHRWSDKLDYERMIEKVPNSVKEYWANFLTAAGRPEWLTDALVKHFWPPPEYTGPIPSENSKLDKEISKHVEGYIGDLKSWKTKADMKAGKLEPENILQAFESPDADKPPGLRLWWEYLKCEGWDKGFYDALV</sequence>
<accession>A0A6A6HGI8</accession>
<protein>
    <recommendedName>
        <fullName evidence="1">DUF6697 domain-containing protein</fullName>
    </recommendedName>
</protein>
<evidence type="ECO:0000259" key="1">
    <source>
        <dbReference type="Pfam" id="PF20411"/>
    </source>
</evidence>